<feature type="compositionally biased region" description="Polar residues" evidence="1">
    <location>
        <begin position="72"/>
        <end position="86"/>
    </location>
</feature>
<feature type="region of interest" description="Disordered" evidence="1">
    <location>
        <begin position="50"/>
        <end position="173"/>
    </location>
</feature>
<dbReference type="AlphaFoldDB" id="A0AAV6QDI4"/>
<accession>A0AAV6QDI4</accession>
<evidence type="ECO:0000313" key="2">
    <source>
        <dbReference type="EMBL" id="KAG7486690.1"/>
    </source>
</evidence>
<sequence length="173" mass="18165">MENNMQMEVTGKLKAHFNTAPKHNNTTAGVSVIMNTALDKENLQLTTRHCAGSTSPAHKEEPSSLPIKPASPTKSGPDSPTKQASDTRAPKPAELAPPPPPPAETTEPVEPEDDLLCSPPVSSPVNPVAAFHAPPPSLFPSPPSTPPRSTTPPCPAEPPRPSMLSAAERTQEV</sequence>
<reference evidence="2 3" key="1">
    <citation type="journal article" date="2021" name="Sci. Rep.">
        <title>Chromosome anchoring in Senegalese sole (Solea senegalensis) reveals sex-associated markers and genome rearrangements in flatfish.</title>
        <authorList>
            <person name="Guerrero-Cozar I."/>
            <person name="Gomez-Garrido J."/>
            <person name="Berbel C."/>
            <person name="Martinez-Blanch J.F."/>
            <person name="Alioto T."/>
            <person name="Claros M.G."/>
            <person name="Gagnaire P.A."/>
            <person name="Manchado M."/>
        </authorList>
    </citation>
    <scope>NUCLEOTIDE SEQUENCE [LARGE SCALE GENOMIC DNA]</scope>
    <source>
        <strain evidence="2">Sse05_10M</strain>
    </source>
</reference>
<feature type="compositionally biased region" description="Pro residues" evidence="1">
    <location>
        <begin position="133"/>
        <end position="161"/>
    </location>
</feature>
<proteinExistence type="predicted"/>
<comment type="caution">
    <text evidence="2">The sequence shown here is derived from an EMBL/GenBank/DDBJ whole genome shotgun (WGS) entry which is preliminary data.</text>
</comment>
<evidence type="ECO:0000313" key="3">
    <source>
        <dbReference type="Proteomes" id="UP000693946"/>
    </source>
</evidence>
<protein>
    <submittedName>
        <fullName evidence="2">Uncharacterized protein</fullName>
    </submittedName>
</protein>
<organism evidence="2 3">
    <name type="scientific">Solea senegalensis</name>
    <name type="common">Senegalese sole</name>
    <dbReference type="NCBI Taxonomy" id="28829"/>
    <lineage>
        <taxon>Eukaryota</taxon>
        <taxon>Metazoa</taxon>
        <taxon>Chordata</taxon>
        <taxon>Craniata</taxon>
        <taxon>Vertebrata</taxon>
        <taxon>Euteleostomi</taxon>
        <taxon>Actinopterygii</taxon>
        <taxon>Neopterygii</taxon>
        <taxon>Teleostei</taxon>
        <taxon>Neoteleostei</taxon>
        <taxon>Acanthomorphata</taxon>
        <taxon>Carangaria</taxon>
        <taxon>Pleuronectiformes</taxon>
        <taxon>Pleuronectoidei</taxon>
        <taxon>Soleidae</taxon>
        <taxon>Solea</taxon>
    </lineage>
</organism>
<feature type="compositionally biased region" description="Low complexity" evidence="1">
    <location>
        <begin position="118"/>
        <end position="128"/>
    </location>
</feature>
<dbReference type="EMBL" id="JAGKHQ010000018">
    <property type="protein sequence ID" value="KAG7486690.1"/>
    <property type="molecule type" value="Genomic_DNA"/>
</dbReference>
<gene>
    <name evidence="2" type="ORF">JOB18_036283</name>
</gene>
<dbReference type="Proteomes" id="UP000693946">
    <property type="component" value="Linkage Group LG6"/>
</dbReference>
<keyword evidence="3" id="KW-1185">Reference proteome</keyword>
<evidence type="ECO:0000256" key="1">
    <source>
        <dbReference type="SAM" id="MobiDB-lite"/>
    </source>
</evidence>
<name>A0AAV6QDI4_SOLSE</name>